<dbReference type="RefSeq" id="WP_317791095.1">
    <property type="nucleotide sequence ID" value="NZ_AP028461.1"/>
</dbReference>
<evidence type="ECO:0000256" key="2">
    <source>
        <dbReference type="SAM" id="MobiDB-lite"/>
    </source>
</evidence>
<evidence type="ECO:0000313" key="4">
    <source>
        <dbReference type="EMBL" id="MFD1370412.1"/>
    </source>
</evidence>
<comment type="caution">
    <text evidence="4">The sequence shown here is derived from an EMBL/GenBank/DDBJ whole genome shotgun (WGS) entry which is preliminary data.</text>
</comment>
<dbReference type="EMBL" id="JBHTMK010000043">
    <property type="protein sequence ID" value="MFD1370412.1"/>
    <property type="molecule type" value="Genomic_DNA"/>
</dbReference>
<dbReference type="PANTHER" id="PTHR36842">
    <property type="entry name" value="PROTEIN TOLB HOMOLOG"/>
    <property type="match status" value="1"/>
</dbReference>
<dbReference type="InterPro" id="IPR011042">
    <property type="entry name" value="6-blade_b-propeller_TolB-like"/>
</dbReference>
<dbReference type="Pfam" id="PF07676">
    <property type="entry name" value="PD40"/>
    <property type="match status" value="2"/>
</dbReference>
<reference evidence="5" key="1">
    <citation type="journal article" date="2019" name="Int. J. Syst. Evol. Microbiol.">
        <title>The Global Catalogue of Microorganisms (GCM) 10K type strain sequencing project: providing services to taxonomists for standard genome sequencing and annotation.</title>
        <authorList>
            <consortium name="The Broad Institute Genomics Platform"/>
            <consortium name="The Broad Institute Genome Sequencing Center for Infectious Disease"/>
            <person name="Wu L."/>
            <person name="Ma J."/>
        </authorList>
    </citation>
    <scope>NUCLEOTIDE SEQUENCE [LARGE SCALE GENOMIC DNA]</scope>
    <source>
        <strain evidence="5">CCM 7526</strain>
    </source>
</reference>
<dbReference type="SUPFAM" id="SSF82171">
    <property type="entry name" value="DPP6 N-terminal domain-like"/>
    <property type="match status" value="1"/>
</dbReference>
<evidence type="ECO:0008006" key="6">
    <source>
        <dbReference type="Google" id="ProtNLM"/>
    </source>
</evidence>
<feature type="chain" id="PRO_5046086930" description="WD40 repeat protein" evidence="3">
    <location>
        <begin position="29"/>
        <end position="337"/>
    </location>
</feature>
<dbReference type="Gene3D" id="2.120.10.30">
    <property type="entry name" value="TolB, C-terminal domain"/>
    <property type="match status" value="2"/>
</dbReference>
<organism evidence="4 5">
    <name type="scientific">Actinoplanes sichuanensis</name>
    <dbReference type="NCBI Taxonomy" id="512349"/>
    <lineage>
        <taxon>Bacteria</taxon>
        <taxon>Bacillati</taxon>
        <taxon>Actinomycetota</taxon>
        <taxon>Actinomycetes</taxon>
        <taxon>Micromonosporales</taxon>
        <taxon>Micromonosporaceae</taxon>
        <taxon>Actinoplanes</taxon>
    </lineage>
</organism>
<protein>
    <recommendedName>
        <fullName evidence="6">WD40 repeat protein</fullName>
    </recommendedName>
</protein>
<proteinExistence type="inferred from homology"/>
<keyword evidence="3" id="KW-0732">Signal</keyword>
<evidence type="ECO:0000256" key="3">
    <source>
        <dbReference type="SAM" id="SignalP"/>
    </source>
</evidence>
<evidence type="ECO:0000256" key="1">
    <source>
        <dbReference type="ARBA" id="ARBA00009820"/>
    </source>
</evidence>
<sequence length="337" mass="34829">MGKLGQIAGTVTLAATVVLGGSPTAAVAAEAAAGAAGRAGRTAAGAGLPGLVAFVRDGDVFVSKGPGEQRLTSGGGHARPRWSPDGRRLAVLKRGQVWVMRADGTGQRRLTTRPAGGPSWSPDGGWIAFASLSCTGGPGVYRISATAENARPEVLFPRDCRGAELPEETTAGPVTGSLRERLQYDNAVAWSPDGARVAFRGGDCESVYDACLSIGTVATGEERTVAAFGGGGSQNRGFAAVPSWRPDGARLSWTAYQEGETATENRPVHLVEYDTATGTERTVGGTLDRELAYVDAGRAVVTSRNNKGSWLTVLSLADGSRTLLRSGSQPSVQPLPH</sequence>
<dbReference type="PANTHER" id="PTHR36842:SF1">
    <property type="entry name" value="PROTEIN TOLB"/>
    <property type="match status" value="1"/>
</dbReference>
<keyword evidence="5" id="KW-1185">Reference proteome</keyword>
<feature type="signal peptide" evidence="3">
    <location>
        <begin position="1"/>
        <end position="28"/>
    </location>
</feature>
<gene>
    <name evidence="4" type="ORF">ACFQ5G_34175</name>
</gene>
<dbReference type="InterPro" id="IPR011659">
    <property type="entry name" value="WD40"/>
</dbReference>
<name>A0ABW4AJS6_9ACTN</name>
<dbReference type="Proteomes" id="UP001597183">
    <property type="component" value="Unassembled WGS sequence"/>
</dbReference>
<feature type="region of interest" description="Disordered" evidence="2">
    <location>
        <begin position="65"/>
        <end position="84"/>
    </location>
</feature>
<comment type="similarity">
    <text evidence="1">Belongs to the TolB family.</text>
</comment>
<accession>A0ABW4AJS6</accession>
<evidence type="ECO:0000313" key="5">
    <source>
        <dbReference type="Proteomes" id="UP001597183"/>
    </source>
</evidence>